<comment type="caution">
    <text evidence="2">The sequence shown here is derived from an EMBL/GenBank/DDBJ whole genome shotgun (WGS) entry which is preliminary data.</text>
</comment>
<evidence type="ECO:0000313" key="2">
    <source>
        <dbReference type="EMBL" id="KIF81545.1"/>
    </source>
</evidence>
<keyword evidence="3" id="KW-1185">Reference proteome</keyword>
<evidence type="ECO:0000256" key="1">
    <source>
        <dbReference type="SAM" id="SignalP"/>
    </source>
</evidence>
<dbReference type="OrthoDB" id="7452696at2"/>
<dbReference type="RefSeq" id="WP_040040369.1">
    <property type="nucleotide sequence ID" value="NZ_JWJG01000028.1"/>
</dbReference>
<sequence length="218" mass="22495">MDIFKKSLTAVAVALSLASGLAHADIMFLPGNNPQQSGEENILFNGAGTISGPALTVTGRTNQSDVLVAFTSTENLVTPANGQARVDAADGAFTDLTVSLLNGGTFGDLIFNLNAVQGDTGTAVITVHQVNGPDATYNLAVGNGENFLTILATNGQRITSVDINSSTGVEMVNIDDGRQFRISEVQGPNNVPEPLPVSLLGAGLLGMLAMRRKGARGN</sequence>
<evidence type="ECO:0000313" key="3">
    <source>
        <dbReference type="Proteomes" id="UP000031572"/>
    </source>
</evidence>
<reference evidence="2 3" key="1">
    <citation type="submission" date="2014-12" db="EMBL/GenBank/DDBJ databases">
        <title>Denitrispirillum autotrophicum gen. nov., sp. nov., Denitrifying, Facultatively Autotrophic Bacteria Isolated from Rice Paddy Soil.</title>
        <authorList>
            <person name="Ishii S."/>
            <person name="Ashida N."/>
            <person name="Ohno H."/>
            <person name="Otsuka S."/>
            <person name="Yokota A."/>
            <person name="Senoo K."/>
        </authorList>
    </citation>
    <scope>NUCLEOTIDE SEQUENCE [LARGE SCALE GENOMIC DNA]</scope>
    <source>
        <strain evidence="2 3">TSA66</strain>
    </source>
</reference>
<dbReference type="InterPro" id="IPR013424">
    <property type="entry name" value="Ice-binding_C"/>
</dbReference>
<proteinExistence type="predicted"/>
<feature type="chain" id="PRO_5002163103" description="PEP-CTERM protein-sorting domain-containing protein" evidence="1">
    <location>
        <begin position="25"/>
        <end position="218"/>
    </location>
</feature>
<name>A0A0C2BJZ6_9BURK</name>
<dbReference type="AlphaFoldDB" id="A0A0C2BJZ6"/>
<dbReference type="EMBL" id="JWJG01000028">
    <property type="protein sequence ID" value="KIF81545.1"/>
    <property type="molecule type" value="Genomic_DNA"/>
</dbReference>
<feature type="signal peptide" evidence="1">
    <location>
        <begin position="1"/>
        <end position="24"/>
    </location>
</feature>
<dbReference type="NCBIfam" id="TIGR02595">
    <property type="entry name" value="PEP_CTERM"/>
    <property type="match status" value="1"/>
</dbReference>
<gene>
    <name evidence="2" type="ORF">TSA66_13215</name>
</gene>
<keyword evidence="1" id="KW-0732">Signal</keyword>
<accession>A0A0C2BJZ6</accession>
<protein>
    <recommendedName>
        <fullName evidence="4">PEP-CTERM protein-sorting domain-containing protein</fullName>
    </recommendedName>
</protein>
<evidence type="ECO:0008006" key="4">
    <source>
        <dbReference type="Google" id="ProtNLM"/>
    </source>
</evidence>
<dbReference type="Proteomes" id="UP000031572">
    <property type="component" value="Unassembled WGS sequence"/>
</dbReference>
<organism evidence="2 3">
    <name type="scientific">Noviherbaspirillum autotrophicum</name>
    <dbReference type="NCBI Taxonomy" id="709839"/>
    <lineage>
        <taxon>Bacteria</taxon>
        <taxon>Pseudomonadati</taxon>
        <taxon>Pseudomonadota</taxon>
        <taxon>Betaproteobacteria</taxon>
        <taxon>Burkholderiales</taxon>
        <taxon>Oxalobacteraceae</taxon>
        <taxon>Noviherbaspirillum</taxon>
    </lineage>
</organism>